<proteinExistence type="predicted"/>
<evidence type="ECO:0000313" key="3">
    <source>
        <dbReference type="Proteomes" id="UP001165267"/>
    </source>
</evidence>
<protein>
    <submittedName>
        <fullName evidence="2">YjbH domain-containing protein</fullName>
    </submittedName>
</protein>
<evidence type="ECO:0000313" key="2">
    <source>
        <dbReference type="EMBL" id="MCR2745205.1"/>
    </source>
</evidence>
<keyword evidence="1" id="KW-0732">Signal</keyword>
<comment type="caution">
    <text evidence="2">The sequence shown here is derived from an EMBL/GenBank/DDBJ whole genome shotgun (WGS) entry which is preliminary data.</text>
</comment>
<keyword evidence="3" id="KW-1185">Reference proteome</keyword>
<feature type="chain" id="PRO_5045524225" evidence="1">
    <location>
        <begin position="28"/>
        <end position="756"/>
    </location>
</feature>
<feature type="signal peptide" evidence="1">
    <location>
        <begin position="1"/>
        <end position="27"/>
    </location>
</feature>
<gene>
    <name evidence="2" type="ORF">NSP04_00915</name>
</gene>
<evidence type="ECO:0000256" key="1">
    <source>
        <dbReference type="SAM" id="SignalP"/>
    </source>
</evidence>
<dbReference type="RefSeq" id="WP_257510456.1">
    <property type="nucleotide sequence ID" value="NZ_JANKHG010000001.1"/>
</dbReference>
<name>A0ABT1XD53_9BURK</name>
<dbReference type="Proteomes" id="UP001165267">
    <property type="component" value="Unassembled WGS sequence"/>
</dbReference>
<dbReference type="Pfam" id="PF06082">
    <property type="entry name" value="YjbH"/>
    <property type="match status" value="1"/>
</dbReference>
<sequence length="756" mass="82652">MKIDTVLNRRSIVLLATCMLAPVAANAGGGGHGIDFSWAGFWRGGDLPASTSYAGATGLLNSPSAEILDQGVFALHRDNFIDRRFGARSESGNSTALVVGILPFLEVSGRLANYDNSLPPRPNGFDQSGPRDLSANLKIQVPRLFDGMPFLAIGATDVGGAANNFESTYAVATQPWGPFKFTAGVGAGPDQFDGAFGGVEMDVFNTGVSLLLENDARDTFAGVRYTSPEIRRALNSRIVTTVSRSFGALNERNIEQDRTEFSVALQIPLQPRESAGRLDGLVNVAPSKLPPRAPLPQAGIEGERLNVQRTRASDIPDLNAARKQELTKLREAVYAADPGLRPYTEQAAQELQSVLVQHGLEEVRVGLAGNRTKILVIQYQNQRFVNNELDAVGLVLGEAVRNTQGLDVSDLLVISLKAKSPIFEVFVRRDRYAAFLAGEHAAVLNSSFEVRPGGASLERDIDWLTGKKGRSYVRVMLEPRLTTRYGTEVATVDYSAGLATNVYAPLWRGAELSTSYVDQLYKSTNFRQGGVFSGEEIRSGLETVALNQAWWLGNNLLNVTSAGKYQFDYTGLQHESTYFLPASDDVLRLRFTELELDEVGRPGALNSLSSSQLAYRTYFKNINSYLELSYHNYITEDSGVSVEFKRFFGDVSVAMSIRDSERVRFAGLTLGLPISPRGGVKPMYGVQLMGTPEFATGVFTKVGEDDNSVALVGTALTSYPYNTSNLLLNRGRVGDSYFKQHYGRLREAFYMYGRSD</sequence>
<organism evidence="2 3">
    <name type="scientific">Limnobacter parvus</name>
    <dbReference type="NCBI Taxonomy" id="2939690"/>
    <lineage>
        <taxon>Bacteria</taxon>
        <taxon>Pseudomonadati</taxon>
        <taxon>Pseudomonadota</taxon>
        <taxon>Betaproteobacteria</taxon>
        <taxon>Burkholderiales</taxon>
        <taxon>Burkholderiaceae</taxon>
        <taxon>Limnobacter</taxon>
    </lineage>
</organism>
<reference evidence="2" key="1">
    <citation type="submission" date="2022-07" db="EMBL/GenBank/DDBJ databases">
        <authorList>
            <person name="Xamxidin M."/>
        </authorList>
    </citation>
    <scope>NUCLEOTIDE SEQUENCE</scope>
    <source>
        <strain evidence="2">YS8-69</strain>
    </source>
</reference>
<accession>A0ABT1XD53</accession>
<dbReference type="EMBL" id="JANKHG010000001">
    <property type="protein sequence ID" value="MCR2745205.1"/>
    <property type="molecule type" value="Genomic_DNA"/>
</dbReference>
<dbReference type="InterPro" id="IPR010344">
    <property type="entry name" value="YbjH"/>
</dbReference>